<evidence type="ECO:0000256" key="1">
    <source>
        <dbReference type="ARBA" id="ARBA00004202"/>
    </source>
</evidence>
<feature type="domain" description="ABC transporter" evidence="13">
    <location>
        <begin position="6"/>
        <end position="251"/>
    </location>
</feature>
<keyword evidence="2" id="KW-0813">Transport</keyword>
<dbReference type="SUPFAM" id="SSF52540">
    <property type="entry name" value="P-loop containing nucleoside triphosphate hydrolases"/>
    <property type="match status" value="1"/>
</dbReference>
<keyword evidence="3" id="KW-1003">Cell membrane</keyword>
<dbReference type="STRING" id="113653.GAH_00532"/>
<dbReference type="PROSITE" id="PS00211">
    <property type="entry name" value="ABC_TRANSPORTER_1"/>
    <property type="match status" value="1"/>
</dbReference>
<comment type="catalytic activity">
    <reaction evidence="12">
        <text>Ni(2+)(out) + ATP + H2O = Ni(2+)(in) + ADP + phosphate + H(+)</text>
        <dbReference type="Rhea" id="RHEA:15557"/>
        <dbReference type="ChEBI" id="CHEBI:15377"/>
        <dbReference type="ChEBI" id="CHEBI:15378"/>
        <dbReference type="ChEBI" id="CHEBI:30616"/>
        <dbReference type="ChEBI" id="CHEBI:43474"/>
        <dbReference type="ChEBI" id="CHEBI:49786"/>
        <dbReference type="ChEBI" id="CHEBI:456216"/>
        <dbReference type="EC" id="7.2.2.11"/>
    </reaction>
    <physiologicalReaction direction="left-to-right" evidence="12">
        <dbReference type="Rhea" id="RHEA:15558"/>
    </physiologicalReaction>
</comment>
<keyword evidence="5 14" id="KW-0067">ATP-binding</keyword>
<keyword evidence="6" id="KW-1278">Translocase</keyword>
<keyword evidence="7" id="KW-0406">Ion transport</keyword>
<sequence>MMLIDIRNLETHFVSRKGIVRAVDRVSLSFDSGEFVSVVGESGCGKSTLAYSIMRLISPPGKVAGGEVWFDGRDLLRLSEEEMRDLRGKEIGMVFQDPMTSLDPLEKIGDQMVETILEHRDVDKKEARELAGDMLEKVGLPRNRLNYYPHQLSGGQRQRVMIAMAVMLNPKLLIADEPTTALDVIVQEKIMDLLDELRGEGKAIMLITHDFALASERSDRIAVMYAGWLVEYGRADKLVNEPLHPYSQGLIQSVPDLWIDREIKPLPGSPPDLSNPPEGCRFRPRCSRASDICRKEPPSVEVDGRIVKCWLYEVGE</sequence>
<dbReference type="PATRIC" id="fig|113653.22.peg.533"/>
<evidence type="ECO:0000256" key="5">
    <source>
        <dbReference type="ARBA" id="ARBA00022840"/>
    </source>
</evidence>
<dbReference type="InterPro" id="IPR013563">
    <property type="entry name" value="Oligopep_ABC_C"/>
</dbReference>
<dbReference type="GO" id="GO:0005524">
    <property type="term" value="F:ATP binding"/>
    <property type="evidence" value="ECO:0007669"/>
    <property type="project" value="UniProtKB-KW"/>
</dbReference>
<dbReference type="EC" id="7.2.2.11" evidence="10"/>
<dbReference type="FunFam" id="3.40.50.300:FF:000016">
    <property type="entry name" value="Oligopeptide ABC transporter ATP-binding component"/>
    <property type="match status" value="1"/>
</dbReference>
<evidence type="ECO:0000256" key="4">
    <source>
        <dbReference type="ARBA" id="ARBA00022741"/>
    </source>
</evidence>
<dbReference type="KEGG" id="gah:GAH_00532"/>
<reference evidence="14 15" key="1">
    <citation type="submission" date="2015-04" db="EMBL/GenBank/DDBJ databases">
        <title>The complete genome sequence of the hyperthermophilic, obligate iron-reducing archaeon Geoglobus ahangari strain 234T.</title>
        <authorList>
            <person name="Manzella M.P."/>
            <person name="Holmes D.E."/>
            <person name="Rocheleau J.M."/>
            <person name="Chung A."/>
            <person name="Reguera G."/>
            <person name="Kashefi K."/>
        </authorList>
    </citation>
    <scope>NUCLEOTIDE SEQUENCE [LARGE SCALE GENOMIC DNA]</scope>
    <source>
        <strain evidence="14 15">234</strain>
    </source>
</reference>
<dbReference type="SMART" id="SM00382">
    <property type="entry name" value="AAA"/>
    <property type="match status" value="1"/>
</dbReference>
<evidence type="ECO:0000256" key="11">
    <source>
        <dbReference type="ARBA" id="ARBA00044143"/>
    </source>
</evidence>
<keyword evidence="8" id="KW-0472">Membrane</keyword>
<evidence type="ECO:0000256" key="8">
    <source>
        <dbReference type="ARBA" id="ARBA00023136"/>
    </source>
</evidence>
<dbReference type="InterPro" id="IPR003439">
    <property type="entry name" value="ABC_transporter-like_ATP-bd"/>
</dbReference>
<name>A0A0F7IG22_9EURY</name>
<dbReference type="InterPro" id="IPR027417">
    <property type="entry name" value="P-loop_NTPase"/>
</dbReference>
<evidence type="ECO:0000256" key="12">
    <source>
        <dbReference type="ARBA" id="ARBA00048610"/>
    </source>
</evidence>
<protein>
    <recommendedName>
        <fullName evidence="11">Nickel import system ATP-binding protein NikD</fullName>
        <ecNumber evidence="10">7.2.2.11</ecNumber>
    </recommendedName>
</protein>
<dbReference type="PROSITE" id="PS50893">
    <property type="entry name" value="ABC_TRANSPORTER_2"/>
    <property type="match status" value="1"/>
</dbReference>
<comment type="subunit">
    <text evidence="9">The complex is composed of two ATP-binding proteins (NikD and NikE), two transmembrane proteins (NikB and NikC) and a solute-binding protein (NikA).</text>
</comment>
<dbReference type="NCBIfam" id="TIGR01727">
    <property type="entry name" value="oligo_HPY"/>
    <property type="match status" value="1"/>
</dbReference>
<evidence type="ECO:0000256" key="10">
    <source>
        <dbReference type="ARBA" id="ARBA00039098"/>
    </source>
</evidence>
<gene>
    <name evidence="14" type="ORF">GAH_00532</name>
</gene>
<dbReference type="GO" id="GO:0015413">
    <property type="term" value="F:ABC-type nickel transporter activity"/>
    <property type="evidence" value="ECO:0007669"/>
    <property type="project" value="UniProtKB-EC"/>
</dbReference>
<dbReference type="InParanoid" id="A0A0F7IG22"/>
<dbReference type="EMBL" id="CP011267">
    <property type="protein sequence ID" value="AKG92122.1"/>
    <property type="molecule type" value="Genomic_DNA"/>
</dbReference>
<dbReference type="InterPro" id="IPR050388">
    <property type="entry name" value="ABC_Ni/Peptide_Import"/>
</dbReference>
<evidence type="ECO:0000313" key="14">
    <source>
        <dbReference type="EMBL" id="AKG92122.1"/>
    </source>
</evidence>
<evidence type="ECO:0000256" key="3">
    <source>
        <dbReference type="ARBA" id="ARBA00022475"/>
    </source>
</evidence>
<evidence type="ECO:0000313" key="15">
    <source>
        <dbReference type="Proteomes" id="UP000034723"/>
    </source>
</evidence>
<evidence type="ECO:0000256" key="6">
    <source>
        <dbReference type="ARBA" id="ARBA00022967"/>
    </source>
</evidence>
<evidence type="ECO:0000259" key="13">
    <source>
        <dbReference type="PROSITE" id="PS50893"/>
    </source>
</evidence>
<dbReference type="PANTHER" id="PTHR43297">
    <property type="entry name" value="OLIGOPEPTIDE TRANSPORT ATP-BINDING PROTEIN APPD"/>
    <property type="match status" value="1"/>
</dbReference>
<dbReference type="Proteomes" id="UP000034723">
    <property type="component" value="Chromosome"/>
</dbReference>
<organism evidence="14 15">
    <name type="scientific">Geoglobus ahangari</name>
    <dbReference type="NCBI Taxonomy" id="113653"/>
    <lineage>
        <taxon>Archaea</taxon>
        <taxon>Methanobacteriati</taxon>
        <taxon>Methanobacteriota</taxon>
        <taxon>Archaeoglobi</taxon>
        <taxon>Archaeoglobales</taxon>
        <taxon>Archaeoglobaceae</taxon>
        <taxon>Geoglobus</taxon>
    </lineage>
</organism>
<dbReference type="PANTHER" id="PTHR43297:SF13">
    <property type="entry name" value="NICKEL ABC TRANSPORTER, ATP-BINDING PROTEIN"/>
    <property type="match status" value="1"/>
</dbReference>
<dbReference type="AlphaFoldDB" id="A0A0F7IG22"/>
<dbReference type="Gene3D" id="3.40.50.300">
    <property type="entry name" value="P-loop containing nucleotide triphosphate hydrolases"/>
    <property type="match status" value="1"/>
</dbReference>
<evidence type="ECO:0000256" key="9">
    <source>
        <dbReference type="ARBA" id="ARBA00038669"/>
    </source>
</evidence>
<dbReference type="CDD" id="cd03257">
    <property type="entry name" value="ABC_NikE_OppD_transporters"/>
    <property type="match status" value="1"/>
</dbReference>
<dbReference type="Pfam" id="PF00005">
    <property type="entry name" value="ABC_tran"/>
    <property type="match status" value="1"/>
</dbReference>
<keyword evidence="4" id="KW-0547">Nucleotide-binding</keyword>
<evidence type="ECO:0000256" key="2">
    <source>
        <dbReference type="ARBA" id="ARBA00022448"/>
    </source>
</evidence>
<dbReference type="InterPro" id="IPR017871">
    <property type="entry name" value="ABC_transporter-like_CS"/>
</dbReference>
<dbReference type="GO" id="GO:0015833">
    <property type="term" value="P:peptide transport"/>
    <property type="evidence" value="ECO:0007669"/>
    <property type="project" value="InterPro"/>
</dbReference>
<dbReference type="GO" id="GO:0016887">
    <property type="term" value="F:ATP hydrolysis activity"/>
    <property type="evidence" value="ECO:0007669"/>
    <property type="project" value="InterPro"/>
</dbReference>
<dbReference type="Pfam" id="PF08352">
    <property type="entry name" value="oligo_HPY"/>
    <property type="match status" value="1"/>
</dbReference>
<comment type="subcellular location">
    <subcellularLocation>
        <location evidence="1">Cell membrane</location>
        <topology evidence="1">Peripheral membrane protein</topology>
    </subcellularLocation>
</comment>
<dbReference type="InterPro" id="IPR003593">
    <property type="entry name" value="AAA+_ATPase"/>
</dbReference>
<keyword evidence="15" id="KW-1185">Reference proteome</keyword>
<proteinExistence type="predicted"/>
<evidence type="ECO:0000256" key="7">
    <source>
        <dbReference type="ARBA" id="ARBA00023065"/>
    </source>
</evidence>
<dbReference type="HOGENOM" id="CLU_000604_1_23_2"/>
<accession>A0A0F7IG22</accession>
<dbReference type="GO" id="GO:0005886">
    <property type="term" value="C:plasma membrane"/>
    <property type="evidence" value="ECO:0007669"/>
    <property type="project" value="UniProtKB-SubCell"/>
</dbReference>